<dbReference type="EMBL" id="SJPY01000003">
    <property type="protein sequence ID" value="TWU43204.1"/>
    <property type="molecule type" value="Genomic_DNA"/>
</dbReference>
<keyword evidence="2" id="KW-1185">Reference proteome</keyword>
<dbReference type="AlphaFoldDB" id="A0A5C6E3Y8"/>
<name>A0A5C6E3Y8_9BACT</name>
<protein>
    <submittedName>
        <fullName evidence="1">Uncharacterized protein</fullName>
    </submittedName>
</protein>
<evidence type="ECO:0000313" key="1">
    <source>
        <dbReference type="EMBL" id="TWU43204.1"/>
    </source>
</evidence>
<proteinExistence type="predicted"/>
<comment type="caution">
    <text evidence="1">The sequence shown here is derived from an EMBL/GenBank/DDBJ whole genome shotgun (WGS) entry which is preliminary data.</text>
</comment>
<organism evidence="1 2">
    <name type="scientific">Novipirellula aureliae</name>
    <dbReference type="NCBI Taxonomy" id="2527966"/>
    <lineage>
        <taxon>Bacteria</taxon>
        <taxon>Pseudomonadati</taxon>
        <taxon>Planctomycetota</taxon>
        <taxon>Planctomycetia</taxon>
        <taxon>Pirellulales</taxon>
        <taxon>Pirellulaceae</taxon>
        <taxon>Novipirellula</taxon>
    </lineage>
</organism>
<dbReference type="Proteomes" id="UP000315471">
    <property type="component" value="Unassembled WGS sequence"/>
</dbReference>
<reference evidence="1 2" key="1">
    <citation type="submission" date="2019-02" db="EMBL/GenBank/DDBJ databases">
        <title>Deep-cultivation of Planctomycetes and their phenomic and genomic characterization uncovers novel biology.</title>
        <authorList>
            <person name="Wiegand S."/>
            <person name="Jogler M."/>
            <person name="Boedeker C."/>
            <person name="Pinto D."/>
            <person name="Vollmers J."/>
            <person name="Rivas-Marin E."/>
            <person name="Kohn T."/>
            <person name="Peeters S.H."/>
            <person name="Heuer A."/>
            <person name="Rast P."/>
            <person name="Oberbeckmann S."/>
            <person name="Bunk B."/>
            <person name="Jeske O."/>
            <person name="Meyerdierks A."/>
            <person name="Storesund J.E."/>
            <person name="Kallscheuer N."/>
            <person name="Luecker S."/>
            <person name="Lage O.M."/>
            <person name="Pohl T."/>
            <person name="Merkel B.J."/>
            <person name="Hornburger P."/>
            <person name="Mueller R.-W."/>
            <person name="Bruemmer F."/>
            <person name="Labrenz M."/>
            <person name="Spormann A.M."/>
            <person name="Op Den Camp H."/>
            <person name="Overmann J."/>
            <person name="Amann R."/>
            <person name="Jetten M.S.M."/>
            <person name="Mascher T."/>
            <person name="Medema M.H."/>
            <person name="Devos D.P."/>
            <person name="Kaster A.-K."/>
            <person name="Ovreas L."/>
            <person name="Rohde M."/>
            <person name="Galperin M.Y."/>
            <person name="Jogler C."/>
        </authorList>
    </citation>
    <scope>NUCLEOTIDE SEQUENCE [LARGE SCALE GENOMIC DNA]</scope>
    <source>
        <strain evidence="1 2">Q31b</strain>
    </source>
</reference>
<sequence length="90" mass="9980">MQRMTGGFRLLLSLGIESREPLTILSEAGSLGTSISWRVFTIDTSIRGVSRRLPLSILRGRRFCMSSKSWTVPIGRGGQLGVLSDIWRAE</sequence>
<accession>A0A5C6E3Y8</accession>
<evidence type="ECO:0000313" key="2">
    <source>
        <dbReference type="Proteomes" id="UP000315471"/>
    </source>
</evidence>
<gene>
    <name evidence="1" type="ORF">Q31b_22420</name>
</gene>